<feature type="domain" description="Phage capsid-like C-terminal" evidence="2">
    <location>
        <begin position="111"/>
        <end position="370"/>
    </location>
</feature>
<evidence type="ECO:0000259" key="2">
    <source>
        <dbReference type="Pfam" id="PF05065"/>
    </source>
</evidence>
<dbReference type="EMBL" id="CAWVOK010000028">
    <property type="protein sequence ID" value="CAK8163383.1"/>
    <property type="molecule type" value="Genomic_DNA"/>
</dbReference>
<dbReference type="NCBIfam" id="TIGR01554">
    <property type="entry name" value="major_cap_HK97"/>
    <property type="match status" value="1"/>
</dbReference>
<dbReference type="InterPro" id="IPR024455">
    <property type="entry name" value="Phage_capsid"/>
</dbReference>
<name>A0ABP0ETS0_9RICK</name>
<gene>
    <name evidence="3" type="ORF">CAXC1_350010</name>
</gene>
<dbReference type="Proteomes" id="UP001314181">
    <property type="component" value="Unassembled WGS sequence"/>
</dbReference>
<proteinExistence type="predicted"/>
<dbReference type="Gene3D" id="3.30.2320.10">
    <property type="entry name" value="hypothetical protein PF0899 domain"/>
    <property type="match status" value="1"/>
</dbReference>
<dbReference type="Pfam" id="PF05065">
    <property type="entry name" value="Phage_capsid"/>
    <property type="match status" value="1"/>
</dbReference>
<dbReference type="RefSeq" id="WP_338364554.1">
    <property type="nucleotide sequence ID" value="NZ_CAWVOK010000028.1"/>
</dbReference>
<reference evidence="3 4" key="1">
    <citation type="submission" date="2024-01" db="EMBL/GenBank/DDBJ databases">
        <authorList>
            <person name="Kunselman E."/>
        </authorList>
    </citation>
    <scope>NUCLEOTIDE SEQUENCE [LARGE SCALE GENOMIC DNA]</scope>
    <source>
        <strain evidence="3">2 abalone samples</strain>
    </source>
</reference>
<dbReference type="InterPro" id="IPR054612">
    <property type="entry name" value="Phage_capsid-like_C"/>
</dbReference>
<comment type="caution">
    <text evidence="3">The sequence shown here is derived from an EMBL/GenBank/DDBJ whole genome shotgun (WGS) entry which is preliminary data.</text>
</comment>
<evidence type="ECO:0000313" key="4">
    <source>
        <dbReference type="Proteomes" id="UP001314181"/>
    </source>
</evidence>
<protein>
    <submittedName>
        <fullName evidence="3">Phage major capsid protein</fullName>
    </submittedName>
</protein>
<comment type="subcellular location">
    <subcellularLocation>
        <location evidence="1">Virion</location>
    </subcellularLocation>
</comment>
<keyword evidence="4" id="KW-1185">Reference proteome</keyword>
<organism evidence="3 4">
    <name type="scientific">Candidatus Xenohaliotis californiensis</name>
    <dbReference type="NCBI Taxonomy" id="84677"/>
    <lineage>
        <taxon>Bacteria</taxon>
        <taxon>Pseudomonadati</taxon>
        <taxon>Pseudomonadota</taxon>
        <taxon>Alphaproteobacteria</taxon>
        <taxon>Rickettsiales</taxon>
        <taxon>Anaplasmataceae</taxon>
        <taxon>Candidatus Xenohaliotis</taxon>
    </lineage>
</organism>
<evidence type="ECO:0000256" key="1">
    <source>
        <dbReference type="ARBA" id="ARBA00004328"/>
    </source>
</evidence>
<accession>A0ABP0ETS0</accession>
<sequence>MSWFDIKQQVDELSNAWENFKDNNEQKLKVLEKKKNGDCIIEEQFNRLNNELDRCKERIDKEVLREKRPGFLQTTISVERKNFINYIRYGNDVGSAFSIKDAYNSISKGGYLPAELYQGIKERTLMISPIRKLASQVQISTSDTFDYIRNDSNEEAKWIDESTAGKNLTQYELNKYSIKAHPLYSQPSIAQNLVNDLNFDIEAWIIDAVANNFAKTENNAFITGDGQGKPFGLINNLANTQKVMTDAIILDDILNLYYMVKPKFRDEDNAFIMYPETIKDVRCLKDGGRYIWQPGATNPDILLGAPLYASNDLDPKISSNFVAIYGNFKKAYQIVDRSNIEVIRDPYTNKPFINLYTTKRVGGDVMDFEAYSLLMHKTSST</sequence>
<dbReference type="SUPFAM" id="SSF56563">
    <property type="entry name" value="Major capsid protein gp5"/>
    <property type="match status" value="1"/>
</dbReference>
<evidence type="ECO:0000313" key="3">
    <source>
        <dbReference type="EMBL" id="CAK8163383.1"/>
    </source>
</evidence>
<dbReference type="Gene3D" id="3.30.2400.10">
    <property type="entry name" value="Major capsid protein gp5"/>
    <property type="match status" value="1"/>
</dbReference>